<dbReference type="KEGG" id="ipa:Isop_0649"/>
<dbReference type="Proteomes" id="UP000008631">
    <property type="component" value="Chromosome"/>
</dbReference>
<proteinExistence type="inferred from homology"/>
<keyword evidence="4" id="KW-0346">Stress response</keyword>
<organism evidence="4 5">
    <name type="scientific">Isosphaera pallida (strain ATCC 43644 / DSM 9630 / IS1B)</name>
    <dbReference type="NCBI Taxonomy" id="575540"/>
    <lineage>
        <taxon>Bacteria</taxon>
        <taxon>Pseudomonadati</taxon>
        <taxon>Planctomycetota</taxon>
        <taxon>Planctomycetia</taxon>
        <taxon>Isosphaerales</taxon>
        <taxon>Isosphaeraceae</taxon>
        <taxon>Isosphaera</taxon>
    </lineage>
</organism>
<dbReference type="eggNOG" id="COG0071">
    <property type="taxonomic scope" value="Bacteria"/>
</dbReference>
<protein>
    <submittedName>
        <fullName evidence="4">Heat shock protein Hsp20</fullName>
    </submittedName>
</protein>
<dbReference type="SUPFAM" id="SSF49764">
    <property type="entry name" value="HSP20-like chaperones"/>
    <property type="match status" value="1"/>
</dbReference>
<keyword evidence="5" id="KW-1185">Reference proteome</keyword>
<comment type="similarity">
    <text evidence="1 2">Belongs to the small heat shock protein (HSP20) family.</text>
</comment>
<evidence type="ECO:0000259" key="3">
    <source>
        <dbReference type="PROSITE" id="PS01031"/>
    </source>
</evidence>
<feature type="domain" description="SHSP" evidence="3">
    <location>
        <begin position="32"/>
        <end position="145"/>
    </location>
</feature>
<dbReference type="HOGENOM" id="CLU_046737_9_0_0"/>
<dbReference type="CDD" id="cd06464">
    <property type="entry name" value="ACD_sHsps-like"/>
    <property type="match status" value="1"/>
</dbReference>
<dbReference type="EMBL" id="CP002353">
    <property type="protein sequence ID" value="ADV61241.1"/>
    <property type="molecule type" value="Genomic_DNA"/>
</dbReference>
<dbReference type="InParanoid" id="E8R0Q6"/>
<dbReference type="Gene3D" id="2.60.40.790">
    <property type="match status" value="1"/>
</dbReference>
<evidence type="ECO:0000313" key="5">
    <source>
        <dbReference type="Proteomes" id="UP000008631"/>
    </source>
</evidence>
<evidence type="ECO:0000313" key="4">
    <source>
        <dbReference type="EMBL" id="ADV61241.1"/>
    </source>
</evidence>
<dbReference type="InterPro" id="IPR008978">
    <property type="entry name" value="HSP20-like_chaperone"/>
</dbReference>
<reference key="1">
    <citation type="submission" date="2010-11" db="EMBL/GenBank/DDBJ databases">
        <title>The complete sequence of chromosome of Isophaera pallida ATCC 43644.</title>
        <authorList>
            <consortium name="US DOE Joint Genome Institute (JGI-PGF)"/>
            <person name="Lucas S."/>
            <person name="Copeland A."/>
            <person name="Lapidus A."/>
            <person name="Bruce D."/>
            <person name="Goodwin L."/>
            <person name="Pitluck S."/>
            <person name="Kyrpides N."/>
            <person name="Mavromatis K."/>
            <person name="Pagani I."/>
            <person name="Ivanova N."/>
            <person name="Saunders E."/>
            <person name="Brettin T."/>
            <person name="Detter J.C."/>
            <person name="Han C."/>
            <person name="Tapia R."/>
            <person name="Land M."/>
            <person name="Hauser L."/>
            <person name="Markowitz V."/>
            <person name="Cheng J.-F."/>
            <person name="Hugenholtz P."/>
            <person name="Woyke T."/>
            <person name="Wu D."/>
            <person name="Eisen J.A."/>
        </authorList>
    </citation>
    <scope>NUCLEOTIDE SEQUENCE</scope>
    <source>
        <strain>ATCC 43644</strain>
    </source>
</reference>
<gene>
    <name evidence="4" type="ordered locus">Isop_0649</name>
</gene>
<dbReference type="STRING" id="575540.Isop_0649"/>
<accession>E8R0Q6</accession>
<dbReference type="PANTHER" id="PTHR11527">
    <property type="entry name" value="HEAT-SHOCK PROTEIN 20 FAMILY MEMBER"/>
    <property type="match status" value="1"/>
</dbReference>
<dbReference type="InterPro" id="IPR031107">
    <property type="entry name" value="Small_HSP"/>
</dbReference>
<evidence type="ECO:0000256" key="2">
    <source>
        <dbReference type="RuleBase" id="RU003616"/>
    </source>
</evidence>
<dbReference type="OrthoDB" id="288864at2"/>
<reference evidence="4 5" key="2">
    <citation type="journal article" date="2011" name="Stand. Genomic Sci.">
        <title>Complete genome sequence of Isosphaera pallida type strain (IS1B).</title>
        <authorList>
            <consortium name="US DOE Joint Genome Institute (JGI-PGF)"/>
            <person name="Goker M."/>
            <person name="Cleland D."/>
            <person name="Saunders E."/>
            <person name="Lapidus A."/>
            <person name="Nolan M."/>
            <person name="Lucas S."/>
            <person name="Hammon N."/>
            <person name="Deshpande S."/>
            <person name="Cheng J.F."/>
            <person name="Tapia R."/>
            <person name="Han C."/>
            <person name="Goodwin L."/>
            <person name="Pitluck S."/>
            <person name="Liolios K."/>
            <person name="Pagani I."/>
            <person name="Ivanova N."/>
            <person name="Mavromatis K."/>
            <person name="Pati A."/>
            <person name="Chen A."/>
            <person name="Palaniappan K."/>
            <person name="Land M."/>
            <person name="Hauser L."/>
            <person name="Chang Y.J."/>
            <person name="Jeffries C.D."/>
            <person name="Detter J.C."/>
            <person name="Beck B."/>
            <person name="Woyke T."/>
            <person name="Bristow J."/>
            <person name="Eisen J.A."/>
            <person name="Markowitz V."/>
            <person name="Hugenholtz P."/>
            <person name="Kyrpides N.C."/>
            <person name="Klenk H.P."/>
        </authorList>
    </citation>
    <scope>NUCLEOTIDE SEQUENCE [LARGE SCALE GENOMIC DNA]</scope>
    <source>
        <strain evidence="5">ATCC 43644 / DSM 9630 / IS1B</strain>
    </source>
</reference>
<sequence length="147" mass="16913">MAEFPWPMRWDPFREFQRDVHRILETLSPGRAFGMRPYPPLNLFDLGSEFRVVVQAPGLSAADLDLSITHETLTIRGERKRPQDVADESYRRHERFFGAWTRSLTLPDRVDADQVTAECLNGLLTIRLPKAEPQAPRQIPVLTGDRC</sequence>
<evidence type="ECO:0000256" key="1">
    <source>
        <dbReference type="PROSITE-ProRule" id="PRU00285"/>
    </source>
</evidence>
<name>E8R0Q6_ISOPI</name>
<dbReference type="Pfam" id="PF00011">
    <property type="entry name" value="HSP20"/>
    <property type="match status" value="1"/>
</dbReference>
<dbReference type="AlphaFoldDB" id="E8R0Q6"/>
<dbReference type="InterPro" id="IPR002068">
    <property type="entry name" value="A-crystallin/Hsp20_dom"/>
</dbReference>
<dbReference type="PROSITE" id="PS01031">
    <property type="entry name" value="SHSP"/>
    <property type="match status" value="1"/>
</dbReference>